<dbReference type="CDD" id="cd12148">
    <property type="entry name" value="fungal_TF_MHR"/>
    <property type="match status" value="1"/>
</dbReference>
<proteinExistence type="predicted"/>
<keyword evidence="4" id="KW-0238">DNA-binding</keyword>
<reference evidence="10" key="2">
    <citation type="submission" date="2013-12" db="EMBL/GenBank/DDBJ databases">
        <title>Evolution of pathogenesis and genome organization in the Tremellales.</title>
        <authorList>
            <person name="Cuomo C."/>
            <person name="Litvintseva A."/>
            <person name="Heitman J."/>
            <person name="Chen Y."/>
            <person name="Sun S."/>
            <person name="Springer D."/>
            <person name="Dromer F."/>
            <person name="Young S."/>
            <person name="Zeng Q."/>
            <person name="Chapman S."/>
            <person name="Gujja S."/>
            <person name="Saif S."/>
            <person name="Birren B."/>
        </authorList>
    </citation>
    <scope>NUCLEOTIDE SEQUENCE [LARGE SCALE GENOMIC DNA]</scope>
    <source>
        <strain evidence="10">BCC8398</strain>
    </source>
</reference>
<dbReference type="PANTHER" id="PTHR31313:SF81">
    <property type="entry name" value="TY1 ENHANCER ACTIVATOR"/>
    <property type="match status" value="1"/>
</dbReference>
<dbReference type="GO" id="GO:0003677">
    <property type="term" value="F:DNA binding"/>
    <property type="evidence" value="ECO:0007669"/>
    <property type="project" value="UniProtKB-KW"/>
</dbReference>
<dbReference type="AlphaFoldDB" id="A0A1B9GYZ5"/>
<feature type="region of interest" description="Disordered" evidence="7">
    <location>
        <begin position="297"/>
        <end position="320"/>
    </location>
</feature>
<feature type="domain" description="Xylanolytic transcriptional activator regulatory" evidence="8">
    <location>
        <begin position="223"/>
        <end position="300"/>
    </location>
</feature>
<keyword evidence="1" id="KW-0479">Metal-binding</keyword>
<dbReference type="Proteomes" id="UP000092666">
    <property type="component" value="Unassembled WGS sequence"/>
</dbReference>
<evidence type="ECO:0000256" key="1">
    <source>
        <dbReference type="ARBA" id="ARBA00022723"/>
    </source>
</evidence>
<keyword evidence="2" id="KW-0862">Zinc</keyword>
<gene>
    <name evidence="9" type="ORF">I316_02112</name>
</gene>
<protein>
    <recommendedName>
        <fullName evidence="8">Xylanolytic transcriptional activator regulatory domain-containing protein</fullName>
    </recommendedName>
</protein>
<evidence type="ECO:0000256" key="5">
    <source>
        <dbReference type="ARBA" id="ARBA00023163"/>
    </source>
</evidence>
<keyword evidence="3" id="KW-0805">Transcription regulation</keyword>
<reference evidence="9 10" key="1">
    <citation type="submission" date="2013-07" db="EMBL/GenBank/DDBJ databases">
        <title>The Genome Sequence of Cryptococcus heveanensis BCC8398.</title>
        <authorList>
            <consortium name="The Broad Institute Genome Sequencing Platform"/>
            <person name="Cuomo C."/>
            <person name="Litvintseva A."/>
            <person name="Chen Y."/>
            <person name="Heitman J."/>
            <person name="Sun S."/>
            <person name="Springer D."/>
            <person name="Dromer F."/>
            <person name="Young S.K."/>
            <person name="Zeng Q."/>
            <person name="Gargeya S."/>
            <person name="Fitzgerald M."/>
            <person name="Abouelleil A."/>
            <person name="Alvarado L."/>
            <person name="Berlin A.M."/>
            <person name="Chapman S.B."/>
            <person name="Dewar J."/>
            <person name="Goldberg J."/>
            <person name="Griggs A."/>
            <person name="Gujja S."/>
            <person name="Hansen M."/>
            <person name="Howarth C."/>
            <person name="Imamovic A."/>
            <person name="Larimer J."/>
            <person name="McCowan C."/>
            <person name="Murphy C."/>
            <person name="Pearson M."/>
            <person name="Priest M."/>
            <person name="Roberts A."/>
            <person name="Saif S."/>
            <person name="Shea T."/>
            <person name="Sykes S."/>
            <person name="Wortman J."/>
            <person name="Nusbaum C."/>
            <person name="Birren B."/>
        </authorList>
    </citation>
    <scope>NUCLEOTIDE SEQUENCE [LARGE SCALE GENOMIC DNA]</scope>
    <source>
        <strain evidence="9 10">BCC8398</strain>
    </source>
</reference>
<evidence type="ECO:0000259" key="8">
    <source>
        <dbReference type="SMART" id="SM00906"/>
    </source>
</evidence>
<evidence type="ECO:0000256" key="2">
    <source>
        <dbReference type="ARBA" id="ARBA00022833"/>
    </source>
</evidence>
<dbReference type="GO" id="GO:0006351">
    <property type="term" value="P:DNA-templated transcription"/>
    <property type="evidence" value="ECO:0007669"/>
    <property type="project" value="InterPro"/>
</dbReference>
<feature type="compositionally biased region" description="Basic and acidic residues" evidence="7">
    <location>
        <begin position="301"/>
        <end position="318"/>
    </location>
</feature>
<dbReference type="STRING" id="1296120.A0A1B9GYZ5"/>
<evidence type="ECO:0000256" key="4">
    <source>
        <dbReference type="ARBA" id="ARBA00023125"/>
    </source>
</evidence>
<keyword evidence="5" id="KW-0804">Transcription</keyword>
<organism evidence="9 10">
    <name type="scientific">Kwoniella heveanensis BCC8398</name>
    <dbReference type="NCBI Taxonomy" id="1296120"/>
    <lineage>
        <taxon>Eukaryota</taxon>
        <taxon>Fungi</taxon>
        <taxon>Dikarya</taxon>
        <taxon>Basidiomycota</taxon>
        <taxon>Agaricomycotina</taxon>
        <taxon>Tremellomycetes</taxon>
        <taxon>Tremellales</taxon>
        <taxon>Cryptococcaceae</taxon>
        <taxon>Kwoniella</taxon>
    </lineage>
</organism>
<keyword evidence="10" id="KW-1185">Reference proteome</keyword>
<accession>A0A1B9GYZ5</accession>
<evidence type="ECO:0000256" key="6">
    <source>
        <dbReference type="ARBA" id="ARBA00023242"/>
    </source>
</evidence>
<keyword evidence="6" id="KW-0539">Nucleus</keyword>
<evidence type="ECO:0000256" key="7">
    <source>
        <dbReference type="SAM" id="MobiDB-lite"/>
    </source>
</evidence>
<dbReference type="SMART" id="SM00906">
    <property type="entry name" value="Fungal_trans"/>
    <property type="match status" value="1"/>
</dbReference>
<dbReference type="InterPro" id="IPR051615">
    <property type="entry name" value="Transcr_Regulatory_Elem"/>
</dbReference>
<dbReference type="GO" id="GO:0008270">
    <property type="term" value="F:zinc ion binding"/>
    <property type="evidence" value="ECO:0007669"/>
    <property type="project" value="InterPro"/>
</dbReference>
<sequence>MAGSQRRNNTSRHSKVGYGSWKVSKSPLVVPRAAVGAIQISETGSVAHYGPTSAYMHLPDAATRTYERESEESNPGPQRLVEVDWPAVSCETLAPILMLHMDTNSHSALLSLFFSYLNPWCYWCQEAEFIFDMAVSTHCLSSHPIRSSRYSPFLHNIILALAILNAPEILSVTGQDPREIAQSIVSHVVGMIGAELSQPETTTAKGLMLLGSFFFHNRQRNEGWLYANMGVRMAQLLGLGADCQDLVDRGRISAKAKAVRDQTFWTVYCQDILWSFNVGRTPTFSHEDFTTSLPIIDEGDNEKPWEDFNERHSSERTSSRPGWKSSCLHWTAKLCIIGSEIHRSLYRLRQPSRQAVPRVISKLELDLEAWLINLTTNLRIDAWDEPHVPPHIVNMHAVFNYFRILLHRPACFEYAVLDEETRRLSLKACETASREIVRLVGLLPSGRHSTTTLPNIMFTAGTTFLLISNRNDSTPASIREAQAQVDKCIAFLAQMSWPAATIGHDLLKKLRQDWDPLPKDQTEGSLTSTASSLLNDAEALKDPNSEVVKLLIGLGWAPPNQMNPPNDFQPVNAAGNSITPMMTNDPSAMLAAMPASFFPFADGGEMDINDPSAFLSIFGDSRFTI</sequence>
<dbReference type="PANTHER" id="PTHR31313">
    <property type="entry name" value="TY1 ENHANCER ACTIVATOR"/>
    <property type="match status" value="1"/>
</dbReference>
<dbReference type="OrthoDB" id="2154091at2759"/>
<name>A0A1B9GYZ5_9TREE</name>
<evidence type="ECO:0000313" key="10">
    <source>
        <dbReference type="Proteomes" id="UP000092666"/>
    </source>
</evidence>
<evidence type="ECO:0000256" key="3">
    <source>
        <dbReference type="ARBA" id="ARBA00023015"/>
    </source>
</evidence>
<evidence type="ECO:0000313" key="9">
    <source>
        <dbReference type="EMBL" id="OCF36239.1"/>
    </source>
</evidence>
<dbReference type="InterPro" id="IPR007219">
    <property type="entry name" value="XnlR_reg_dom"/>
</dbReference>
<dbReference type="EMBL" id="KI669496">
    <property type="protein sequence ID" value="OCF36239.1"/>
    <property type="molecule type" value="Genomic_DNA"/>
</dbReference>
<dbReference type="Pfam" id="PF04082">
    <property type="entry name" value="Fungal_trans"/>
    <property type="match status" value="1"/>
</dbReference>